<protein>
    <submittedName>
        <fullName evidence="2">Coleoptericin</fullName>
    </submittedName>
</protein>
<feature type="signal peptide" evidence="1">
    <location>
        <begin position="1"/>
        <end position="18"/>
    </location>
</feature>
<organism evidence="2">
    <name type="scientific">Copris tripartitus</name>
    <name type="common">Dung beetle</name>
    <dbReference type="NCBI Taxonomy" id="438892"/>
    <lineage>
        <taxon>Eukaryota</taxon>
        <taxon>Metazoa</taxon>
        <taxon>Ecdysozoa</taxon>
        <taxon>Arthropoda</taxon>
        <taxon>Hexapoda</taxon>
        <taxon>Insecta</taxon>
        <taxon>Pterygota</taxon>
        <taxon>Neoptera</taxon>
        <taxon>Endopterygota</taxon>
        <taxon>Coleoptera</taxon>
        <taxon>Polyphaga</taxon>
        <taxon>Scarabaeiformia</taxon>
        <taxon>Scarabaeidae</taxon>
        <taxon>Scarabaeinae</taxon>
        <taxon>Coprini</taxon>
        <taxon>Copris</taxon>
    </lineage>
</organism>
<dbReference type="Pfam" id="PF06286">
    <property type="entry name" value="Coleoptericin"/>
    <property type="match status" value="1"/>
</dbReference>
<keyword evidence="1" id="KW-0732">Signal</keyword>
<dbReference type="GO" id="GO:0005576">
    <property type="term" value="C:extracellular region"/>
    <property type="evidence" value="ECO:0007669"/>
    <property type="project" value="InterPro"/>
</dbReference>
<reference evidence="2" key="1">
    <citation type="submission" date="2006-12" db="EMBL/GenBank/DDBJ databases">
        <title>Isolation and molecular cloning of cDNA for an inducible antibacterial protein of larvae of beetle, Copris tripartitus.</title>
        <authorList>
            <person name="Hwang J.S."/>
            <person name="Kim Y.J."/>
            <person name="Bang H.S."/>
            <person name="Yun E.Y."/>
            <person name="Ahn M.Y."/>
            <person name="Kim I.S."/>
            <person name="Kim S.R."/>
            <person name="Hwang S.J."/>
        </authorList>
    </citation>
    <scope>NUCLEOTIDE SEQUENCE</scope>
</reference>
<name>A9XFZ8_COPTR</name>
<dbReference type="EMBL" id="EF208959">
    <property type="protein sequence ID" value="ABP97088.1"/>
    <property type="molecule type" value="mRNA"/>
</dbReference>
<evidence type="ECO:0000256" key="1">
    <source>
        <dbReference type="SAM" id="SignalP"/>
    </source>
</evidence>
<dbReference type="InterPro" id="IPR009382">
    <property type="entry name" value="Coleoptericin"/>
</dbReference>
<dbReference type="AlphaFoldDB" id="A9XFZ8"/>
<sequence length="144" mass="16136">MMKLYIIFGLIALSTAYAVPERYFQPPYPDTAAVHAYRDEPFTVAPTEFRSYLGITDEDVIEMPVVYIRERRSLQPGAPNFPLPGSQLPTSITSNVERQGPNTAATINAQHKTDRYDVGATWSKVIRGPGKSKPNWSVGGTYRW</sequence>
<evidence type="ECO:0000313" key="2">
    <source>
        <dbReference type="EMBL" id="ABP97088.1"/>
    </source>
</evidence>
<feature type="chain" id="PRO_5002746747" evidence="1">
    <location>
        <begin position="19"/>
        <end position="144"/>
    </location>
</feature>
<dbReference type="GO" id="GO:0042742">
    <property type="term" value="P:defense response to bacterium"/>
    <property type="evidence" value="ECO:0007669"/>
    <property type="project" value="InterPro"/>
</dbReference>
<proteinExistence type="evidence at transcript level"/>
<accession>A9XFZ8</accession>